<evidence type="ECO:0000259" key="1">
    <source>
        <dbReference type="Pfam" id="PF12697"/>
    </source>
</evidence>
<organism evidence="2 3">
    <name type="scientific">Zhongshania aquimaris</name>
    <dbReference type="NCBI Taxonomy" id="2857107"/>
    <lineage>
        <taxon>Bacteria</taxon>
        <taxon>Pseudomonadati</taxon>
        <taxon>Pseudomonadota</taxon>
        <taxon>Gammaproteobacteria</taxon>
        <taxon>Cellvibrionales</taxon>
        <taxon>Spongiibacteraceae</taxon>
        <taxon>Zhongshania</taxon>
    </lineage>
</organism>
<dbReference type="RefSeq" id="WP_219044941.1">
    <property type="nucleotide sequence ID" value="NZ_JAHWDQ010000007.1"/>
</dbReference>
<accession>A0ABS6VWJ0</accession>
<dbReference type="GO" id="GO:0016787">
    <property type="term" value="F:hydrolase activity"/>
    <property type="evidence" value="ECO:0007669"/>
    <property type="project" value="UniProtKB-KW"/>
</dbReference>
<keyword evidence="2" id="KW-0378">Hydrolase</keyword>
<dbReference type="PIRSF" id="PIRSF037442">
    <property type="entry name" value="UCP037442_abhydr"/>
    <property type="match status" value="1"/>
</dbReference>
<keyword evidence="3" id="KW-1185">Reference proteome</keyword>
<feature type="domain" description="AB hydrolase-1" evidence="1">
    <location>
        <begin position="42"/>
        <end position="231"/>
    </location>
</feature>
<sequence length="312" mass="34376">MNNQAPADEDVQLKCEDGTYLDANISRPAAGMPLHGSVVIAGALGVPRRFYQALANFLSSNGYAVLRFDYRGIEGSGPSQRGRDVRLYDWGRYDIDAALAAGQKLSSDRHFMIGHSCGGQLLGLAPSAAHLDGAIFVASTLANPDLYPAPARYGLRMMWNAIIPLVSFGRDRFPARRLGFSNVDIPSGVMSEWARWARGDAYLFSQRFGLDLSRYSALNIPLLSFSFEDDSYASVAAINGLLNKFPTCVVENRYFARDELPIGKIGHFGFFRDKAKETLWQQTLDWLWLESSPQKVVAAHENASTPSADQTP</sequence>
<dbReference type="EMBL" id="JAHWDQ010000007">
    <property type="protein sequence ID" value="MBW2942695.1"/>
    <property type="molecule type" value="Genomic_DNA"/>
</dbReference>
<evidence type="ECO:0000313" key="2">
    <source>
        <dbReference type="EMBL" id="MBW2942695.1"/>
    </source>
</evidence>
<protein>
    <submittedName>
        <fullName evidence="2">Alpha/beta fold hydrolase</fullName>
    </submittedName>
</protein>
<dbReference type="InterPro" id="IPR000073">
    <property type="entry name" value="AB_hydrolase_1"/>
</dbReference>
<dbReference type="InterPro" id="IPR017208">
    <property type="entry name" value="UCP037442_abhydr"/>
</dbReference>
<gene>
    <name evidence="2" type="ORF">KXJ70_17990</name>
</gene>
<dbReference type="Pfam" id="PF12697">
    <property type="entry name" value="Abhydrolase_6"/>
    <property type="match status" value="1"/>
</dbReference>
<evidence type="ECO:0000313" key="3">
    <source>
        <dbReference type="Proteomes" id="UP001166291"/>
    </source>
</evidence>
<name>A0ABS6VWJ0_9GAMM</name>
<comment type="caution">
    <text evidence="2">The sequence shown here is derived from an EMBL/GenBank/DDBJ whole genome shotgun (WGS) entry which is preliminary data.</text>
</comment>
<proteinExistence type="predicted"/>
<reference evidence="2" key="1">
    <citation type="submission" date="2021-07" db="EMBL/GenBank/DDBJ databases">
        <title>Zhongshania sp. CAU 1632 isolated from seawater.</title>
        <authorList>
            <person name="Kim W."/>
        </authorList>
    </citation>
    <scope>NUCLEOTIDE SEQUENCE</scope>
    <source>
        <strain evidence="2">CAU 1632</strain>
    </source>
</reference>
<dbReference type="Proteomes" id="UP001166291">
    <property type="component" value="Unassembled WGS sequence"/>
</dbReference>